<organism evidence="3 4">
    <name type="scientific">Gordonibacter pamelaeae</name>
    <dbReference type="NCBI Taxonomy" id="471189"/>
    <lineage>
        <taxon>Bacteria</taxon>
        <taxon>Bacillati</taxon>
        <taxon>Actinomycetota</taxon>
        <taxon>Coriobacteriia</taxon>
        <taxon>Eggerthellales</taxon>
        <taxon>Eggerthellaceae</taxon>
        <taxon>Gordonibacter</taxon>
    </lineage>
</organism>
<protein>
    <recommendedName>
        <fullName evidence="2">TNase-like domain-containing protein</fullName>
    </recommendedName>
</protein>
<evidence type="ECO:0000313" key="4">
    <source>
        <dbReference type="Proteomes" id="UP000254000"/>
    </source>
</evidence>
<keyword evidence="1" id="KW-0812">Transmembrane</keyword>
<accession>A0A369M3W9</accession>
<gene>
    <name evidence="3" type="ORF">C1877_05385</name>
</gene>
<name>A0A369M3W9_9ACTN</name>
<dbReference type="AlphaFoldDB" id="A0A369M3W9"/>
<dbReference type="InterPro" id="IPR002071">
    <property type="entry name" value="Thermonucl_AS"/>
</dbReference>
<dbReference type="InterPro" id="IPR016071">
    <property type="entry name" value="Staphylococal_nuclease_OB-fold"/>
</dbReference>
<dbReference type="SMART" id="SM00318">
    <property type="entry name" value="SNc"/>
    <property type="match status" value="1"/>
</dbReference>
<sequence length="214" mass="22934">MASEKQQAGRALRRLARRSPLVALAIAAVLVVGAALGWFGAAGGGGAEDVAPDRNGQATIAPVGDGLQQVQVVRVVDGDTLKVSVPGDENATVRLIGMDTPESLAADEARNCEEGRIASDYAKSLVAPGQTVWLSRDVSDADRYGRLLRYVWLERPDDPADEGGIAEKMLNAILVRDGYAQVKRYKPDTTLHDLFQRWGDEATADGRGVTHKWA</sequence>
<dbReference type="EMBL" id="PPTS01000003">
    <property type="protein sequence ID" value="RDB65569.1"/>
    <property type="molecule type" value="Genomic_DNA"/>
</dbReference>
<dbReference type="Pfam" id="PF00565">
    <property type="entry name" value="SNase"/>
    <property type="match status" value="1"/>
</dbReference>
<dbReference type="RefSeq" id="WP_015539838.1">
    <property type="nucleotide sequence ID" value="NZ_CABMMS010000003.1"/>
</dbReference>
<dbReference type="Gene3D" id="2.40.50.90">
    <property type="match status" value="1"/>
</dbReference>
<evidence type="ECO:0000259" key="2">
    <source>
        <dbReference type="PROSITE" id="PS50830"/>
    </source>
</evidence>
<dbReference type="GO" id="GO:0004518">
    <property type="term" value="F:nuclease activity"/>
    <property type="evidence" value="ECO:0007669"/>
    <property type="project" value="InterPro"/>
</dbReference>
<proteinExistence type="predicted"/>
<keyword evidence="1" id="KW-1133">Transmembrane helix</keyword>
<evidence type="ECO:0000256" key="1">
    <source>
        <dbReference type="SAM" id="Phobius"/>
    </source>
</evidence>
<keyword evidence="4" id="KW-1185">Reference proteome</keyword>
<dbReference type="PROSITE" id="PS01123">
    <property type="entry name" value="TNASE_1"/>
    <property type="match status" value="1"/>
</dbReference>
<dbReference type="SUPFAM" id="SSF50199">
    <property type="entry name" value="Staphylococcal nuclease"/>
    <property type="match status" value="1"/>
</dbReference>
<dbReference type="InterPro" id="IPR035437">
    <property type="entry name" value="SNase_OB-fold_sf"/>
</dbReference>
<comment type="caution">
    <text evidence="3">The sequence shown here is derived from an EMBL/GenBank/DDBJ whole genome shotgun (WGS) entry which is preliminary data.</text>
</comment>
<dbReference type="GO" id="GO:0003676">
    <property type="term" value="F:nucleic acid binding"/>
    <property type="evidence" value="ECO:0007669"/>
    <property type="project" value="InterPro"/>
</dbReference>
<dbReference type="GeneID" id="78361066"/>
<feature type="transmembrane region" description="Helical" evidence="1">
    <location>
        <begin position="21"/>
        <end position="41"/>
    </location>
</feature>
<feature type="domain" description="TNase-like" evidence="2">
    <location>
        <begin position="66"/>
        <end position="212"/>
    </location>
</feature>
<reference evidence="3 4" key="1">
    <citation type="journal article" date="2018" name="Elife">
        <title>Discovery and characterization of a prevalent human gut bacterial enzyme sufficient for the inactivation of a family of plant toxins.</title>
        <authorList>
            <person name="Koppel N."/>
            <person name="Bisanz J.E."/>
            <person name="Pandelia M.E."/>
            <person name="Turnbaugh P.J."/>
            <person name="Balskus E.P."/>
        </authorList>
    </citation>
    <scope>NUCLEOTIDE SEQUENCE [LARGE SCALE GENOMIC DNA]</scope>
    <source>
        <strain evidence="3 4">3C</strain>
    </source>
</reference>
<keyword evidence="1" id="KW-0472">Membrane</keyword>
<evidence type="ECO:0000313" key="3">
    <source>
        <dbReference type="EMBL" id="RDB65569.1"/>
    </source>
</evidence>
<dbReference type="Proteomes" id="UP000254000">
    <property type="component" value="Unassembled WGS sequence"/>
</dbReference>
<dbReference type="PROSITE" id="PS50830">
    <property type="entry name" value="TNASE_3"/>
    <property type="match status" value="1"/>
</dbReference>